<dbReference type="InterPro" id="IPR019885">
    <property type="entry name" value="Tscrpt_reg_HTH_AsnC-type_CS"/>
</dbReference>
<dbReference type="Gene3D" id="3.30.70.920">
    <property type="match status" value="1"/>
</dbReference>
<sequence>MDRLDRKLVAALQADASRTNAALAEEVGLSPSSCLRRIQRLKAAGVVRRTVALADPAALGRGLTAIVEVELDRHGEQRMRAFLRGACLEPSVAHAYAVTGDVDVVLMLRLVDMTEFQGVCERLFRDDANVARFRTMFVMETAKEETAIPVDAAPGA</sequence>
<evidence type="ECO:0000256" key="2">
    <source>
        <dbReference type="ARBA" id="ARBA00023125"/>
    </source>
</evidence>
<dbReference type="SMART" id="SM00344">
    <property type="entry name" value="HTH_ASNC"/>
    <property type="match status" value="1"/>
</dbReference>
<dbReference type="RefSeq" id="WP_213160570.1">
    <property type="nucleotide sequence ID" value="NZ_CP058214.1"/>
</dbReference>
<evidence type="ECO:0000256" key="3">
    <source>
        <dbReference type="ARBA" id="ARBA00023163"/>
    </source>
</evidence>
<dbReference type="Pfam" id="PF13404">
    <property type="entry name" value="HTH_AsnC-type"/>
    <property type="match status" value="1"/>
</dbReference>
<dbReference type="GO" id="GO:0006355">
    <property type="term" value="P:regulation of DNA-templated transcription"/>
    <property type="evidence" value="ECO:0007669"/>
    <property type="project" value="UniProtKB-ARBA"/>
</dbReference>
<dbReference type="PROSITE" id="PS50956">
    <property type="entry name" value="HTH_ASNC_2"/>
    <property type="match status" value="1"/>
</dbReference>
<dbReference type="InterPro" id="IPR019887">
    <property type="entry name" value="Tscrpt_reg_AsnC/Lrp_C"/>
</dbReference>
<dbReference type="Proteomes" id="UP000593594">
    <property type="component" value="Chromosome"/>
</dbReference>
<dbReference type="PRINTS" id="PR00033">
    <property type="entry name" value="HTHASNC"/>
</dbReference>
<dbReference type="InterPro" id="IPR036388">
    <property type="entry name" value="WH-like_DNA-bd_sf"/>
</dbReference>
<dbReference type="InterPro" id="IPR011991">
    <property type="entry name" value="ArsR-like_HTH"/>
</dbReference>
<feature type="domain" description="HTH asnC-type" evidence="4">
    <location>
        <begin position="1"/>
        <end position="62"/>
    </location>
</feature>
<keyword evidence="6" id="KW-1185">Reference proteome</keyword>
<keyword evidence="1" id="KW-0805">Transcription regulation</keyword>
<dbReference type="PANTHER" id="PTHR30154">
    <property type="entry name" value="LEUCINE-RESPONSIVE REGULATORY PROTEIN"/>
    <property type="match status" value="1"/>
</dbReference>
<dbReference type="KEGG" id="kmn:HW532_11220"/>
<dbReference type="Gene3D" id="1.10.10.10">
    <property type="entry name" value="Winged helix-like DNA-binding domain superfamily/Winged helix DNA-binding domain"/>
    <property type="match status" value="1"/>
</dbReference>
<gene>
    <name evidence="5" type="ORF">HW532_11220</name>
</gene>
<evidence type="ECO:0000256" key="1">
    <source>
        <dbReference type="ARBA" id="ARBA00023015"/>
    </source>
</evidence>
<proteinExistence type="predicted"/>
<dbReference type="GO" id="GO:0043565">
    <property type="term" value="F:sequence-specific DNA binding"/>
    <property type="evidence" value="ECO:0007669"/>
    <property type="project" value="InterPro"/>
</dbReference>
<organism evidence="5 6">
    <name type="scientific">Kaustia mangrovi</name>
    <dbReference type="NCBI Taxonomy" id="2593653"/>
    <lineage>
        <taxon>Bacteria</taxon>
        <taxon>Pseudomonadati</taxon>
        <taxon>Pseudomonadota</taxon>
        <taxon>Alphaproteobacteria</taxon>
        <taxon>Hyphomicrobiales</taxon>
        <taxon>Parvibaculaceae</taxon>
        <taxon>Kaustia</taxon>
    </lineage>
</organism>
<evidence type="ECO:0000259" key="4">
    <source>
        <dbReference type="PROSITE" id="PS50956"/>
    </source>
</evidence>
<dbReference type="Pfam" id="PF01037">
    <property type="entry name" value="AsnC_trans_reg"/>
    <property type="match status" value="1"/>
</dbReference>
<accession>A0A7S8C4G2</accession>
<evidence type="ECO:0000313" key="5">
    <source>
        <dbReference type="EMBL" id="QPC43209.1"/>
    </source>
</evidence>
<dbReference type="GO" id="GO:0005829">
    <property type="term" value="C:cytosol"/>
    <property type="evidence" value="ECO:0007669"/>
    <property type="project" value="TreeGrafter"/>
</dbReference>
<dbReference type="InterPro" id="IPR036390">
    <property type="entry name" value="WH_DNA-bd_sf"/>
</dbReference>
<dbReference type="InterPro" id="IPR011008">
    <property type="entry name" value="Dimeric_a/b-barrel"/>
</dbReference>
<dbReference type="PROSITE" id="PS00519">
    <property type="entry name" value="HTH_ASNC_1"/>
    <property type="match status" value="1"/>
</dbReference>
<dbReference type="GO" id="GO:0043200">
    <property type="term" value="P:response to amino acid"/>
    <property type="evidence" value="ECO:0007669"/>
    <property type="project" value="TreeGrafter"/>
</dbReference>
<protein>
    <submittedName>
        <fullName evidence="5">Lrp/AsnC family transcriptional regulator</fullName>
    </submittedName>
</protein>
<dbReference type="InterPro" id="IPR000485">
    <property type="entry name" value="AsnC-type_HTH_dom"/>
</dbReference>
<dbReference type="EMBL" id="CP058214">
    <property type="protein sequence ID" value="QPC43209.1"/>
    <property type="molecule type" value="Genomic_DNA"/>
</dbReference>
<dbReference type="SUPFAM" id="SSF54909">
    <property type="entry name" value="Dimeric alpha+beta barrel"/>
    <property type="match status" value="1"/>
</dbReference>
<reference evidence="5 6" key="1">
    <citation type="submission" date="2020-06" db="EMBL/GenBank/DDBJ databases">
        <title>Genome sequence of 2 isolates from Red Sea Mangroves.</title>
        <authorList>
            <person name="Sefrji F."/>
            <person name="Michoud G."/>
            <person name="Merlino G."/>
            <person name="Daffonchio D."/>
        </authorList>
    </citation>
    <scope>NUCLEOTIDE SEQUENCE [LARGE SCALE GENOMIC DNA]</scope>
    <source>
        <strain evidence="5 6">R1DC25</strain>
    </source>
</reference>
<dbReference type="InterPro" id="IPR019888">
    <property type="entry name" value="Tscrpt_reg_AsnC-like"/>
</dbReference>
<keyword evidence="2" id="KW-0238">DNA-binding</keyword>
<evidence type="ECO:0000313" key="6">
    <source>
        <dbReference type="Proteomes" id="UP000593594"/>
    </source>
</evidence>
<dbReference type="CDD" id="cd00090">
    <property type="entry name" value="HTH_ARSR"/>
    <property type="match status" value="1"/>
</dbReference>
<dbReference type="AlphaFoldDB" id="A0A7S8C4G2"/>
<name>A0A7S8C4G2_9HYPH</name>
<dbReference type="PANTHER" id="PTHR30154:SF34">
    <property type="entry name" value="TRANSCRIPTIONAL REGULATOR AZLB"/>
    <property type="match status" value="1"/>
</dbReference>
<dbReference type="SUPFAM" id="SSF46785">
    <property type="entry name" value="Winged helix' DNA-binding domain"/>
    <property type="match status" value="1"/>
</dbReference>
<keyword evidence="3" id="KW-0804">Transcription</keyword>